<evidence type="ECO:0000313" key="3">
    <source>
        <dbReference type="EMBL" id="CUA92005.1"/>
    </source>
</evidence>
<dbReference type="PANTHER" id="PTHR33376">
    <property type="match status" value="1"/>
</dbReference>
<feature type="signal peptide" evidence="2">
    <location>
        <begin position="1"/>
        <end position="24"/>
    </location>
</feature>
<keyword evidence="1 2" id="KW-0732">Signal</keyword>
<feature type="chain" id="PRO_5005504098" evidence="2">
    <location>
        <begin position="25"/>
        <end position="326"/>
    </location>
</feature>
<proteinExistence type="predicted"/>
<dbReference type="Pfam" id="PF03480">
    <property type="entry name" value="DctP"/>
    <property type="match status" value="1"/>
</dbReference>
<keyword evidence="4" id="KW-1185">Reference proteome</keyword>
<dbReference type="CDD" id="cd13602">
    <property type="entry name" value="PBP2_TRAP_BpDctp6_7"/>
    <property type="match status" value="1"/>
</dbReference>
<protein>
    <submittedName>
        <fullName evidence="3">TRAP-type C4-dicarboxylate transport system, periplasmic component</fullName>
    </submittedName>
</protein>
<name>A0A0K6HM56_9HYPH</name>
<sequence length="326" mass="34391">MTRMMKTAILASVCSAALAQAAMAEKWDMPLAYPASNYHTENVVEFAACVKEATGGEIDIVAHPNGSLFGGADIKRAVQTGQVPIGERLLSAHANENPLFGVDSIPFLATSFEESGKLWDAAGPAVAEALDEQNLVLIYTVPWPPQGLYFKKEVNSVADMKGTKFRAYNAATSKIAELTGMAAVQIEAAEVPQAFATGVTESMMSSGATGFDSKLWESGVTNFYEVNAWLPRNAVFVNKDSYAALTDAQKAAFTDCGAKAEAAGLEKAIAYTTKTLEGLTANGVKVAPPSDQLKADLQAVGETMTSDWLAAAGDKGKAVIDAYKAK</sequence>
<gene>
    <name evidence="3" type="ORF">Ga0061067_101224</name>
</gene>
<dbReference type="Proteomes" id="UP000183900">
    <property type="component" value="Unassembled WGS sequence"/>
</dbReference>
<dbReference type="InterPro" id="IPR038404">
    <property type="entry name" value="TRAP_DctP_sf"/>
</dbReference>
<reference evidence="4" key="1">
    <citation type="submission" date="2015-08" db="EMBL/GenBank/DDBJ databases">
        <authorList>
            <person name="Varghese N."/>
        </authorList>
    </citation>
    <scope>NUCLEOTIDE SEQUENCE [LARGE SCALE GENOMIC DNA]</scope>
    <source>
        <strain evidence="4">DSM 23407</strain>
    </source>
</reference>
<organism evidence="3 4">
    <name type="scientific">Pannonibacter indicus</name>
    <dbReference type="NCBI Taxonomy" id="466044"/>
    <lineage>
        <taxon>Bacteria</taxon>
        <taxon>Pseudomonadati</taxon>
        <taxon>Pseudomonadota</taxon>
        <taxon>Alphaproteobacteria</taxon>
        <taxon>Hyphomicrobiales</taxon>
        <taxon>Stappiaceae</taxon>
        <taxon>Pannonibacter</taxon>
    </lineage>
</organism>
<dbReference type="EMBL" id="CYHE01000001">
    <property type="protein sequence ID" value="CUA92005.1"/>
    <property type="molecule type" value="Genomic_DNA"/>
</dbReference>
<dbReference type="Gene3D" id="3.40.190.170">
    <property type="entry name" value="Bacterial extracellular solute-binding protein, family 7"/>
    <property type="match status" value="1"/>
</dbReference>
<evidence type="ECO:0000256" key="1">
    <source>
        <dbReference type="ARBA" id="ARBA00022729"/>
    </source>
</evidence>
<dbReference type="GO" id="GO:0055085">
    <property type="term" value="P:transmembrane transport"/>
    <property type="evidence" value="ECO:0007669"/>
    <property type="project" value="InterPro"/>
</dbReference>
<dbReference type="PANTHER" id="PTHR33376:SF4">
    <property type="entry name" value="SIALIC ACID-BINDING PERIPLASMIC PROTEIN SIAP"/>
    <property type="match status" value="1"/>
</dbReference>
<evidence type="ECO:0000256" key="2">
    <source>
        <dbReference type="SAM" id="SignalP"/>
    </source>
</evidence>
<dbReference type="AlphaFoldDB" id="A0A0K6HM56"/>
<accession>A0A0K6HM56</accession>
<dbReference type="InterPro" id="IPR018389">
    <property type="entry name" value="DctP_fam"/>
</dbReference>
<dbReference type="NCBIfam" id="NF037995">
    <property type="entry name" value="TRAP_S1"/>
    <property type="match status" value="1"/>
</dbReference>
<evidence type="ECO:0000313" key="4">
    <source>
        <dbReference type="Proteomes" id="UP000183900"/>
    </source>
</evidence>
<dbReference type="RefSeq" id="WP_082439929.1">
    <property type="nucleotide sequence ID" value="NZ_CYHE01000001.1"/>
</dbReference>